<keyword evidence="2" id="KW-0472">Membrane</keyword>
<name>A0A8J7PHT9_9BACT</name>
<keyword evidence="2" id="KW-1133">Transmembrane helix</keyword>
<evidence type="ECO:0000313" key="3">
    <source>
        <dbReference type="EMBL" id="MBN8662108.1"/>
    </source>
</evidence>
<dbReference type="Proteomes" id="UP000664277">
    <property type="component" value="Unassembled WGS sequence"/>
</dbReference>
<feature type="transmembrane region" description="Helical" evidence="2">
    <location>
        <begin position="55"/>
        <end position="82"/>
    </location>
</feature>
<protein>
    <submittedName>
        <fullName evidence="3">Uncharacterized protein</fullName>
    </submittedName>
</protein>
<dbReference type="EMBL" id="JAFLCK010000031">
    <property type="protein sequence ID" value="MBN8662108.1"/>
    <property type="molecule type" value="Genomic_DNA"/>
</dbReference>
<gene>
    <name evidence="3" type="ORF">J0M35_17200</name>
</gene>
<evidence type="ECO:0000256" key="1">
    <source>
        <dbReference type="SAM" id="MobiDB-lite"/>
    </source>
</evidence>
<evidence type="ECO:0000256" key="2">
    <source>
        <dbReference type="SAM" id="Phobius"/>
    </source>
</evidence>
<feature type="transmembrane region" description="Helical" evidence="2">
    <location>
        <begin position="15"/>
        <end position="35"/>
    </location>
</feature>
<keyword evidence="2" id="KW-0812">Transmembrane</keyword>
<feature type="region of interest" description="Disordered" evidence="1">
    <location>
        <begin position="95"/>
        <end position="122"/>
    </location>
</feature>
<proteinExistence type="predicted"/>
<evidence type="ECO:0000313" key="4">
    <source>
        <dbReference type="Proteomes" id="UP000664277"/>
    </source>
</evidence>
<sequence>MKISRKYIGLSKPDLYKLVVSKLVLAWFVGLPALADPGMIKRIVPAKVNPPDPFWVGFFNILNYASGIAVVTFIVLGIIWFIKNRNILDDADEEIEGESATSSEPEVRADSSGSEKSEPAAN</sequence>
<reference evidence="3" key="1">
    <citation type="submission" date="2021-02" db="EMBL/GenBank/DDBJ databases">
        <title>Genome-Resolved Metagenomics of a Microbial Community Performing Photosynthetic Biological Nutrient Removal.</title>
        <authorList>
            <person name="Mcdaniel E.A."/>
        </authorList>
    </citation>
    <scope>NUCLEOTIDE SEQUENCE</scope>
    <source>
        <strain evidence="3">UWPOB_OBS1</strain>
    </source>
</reference>
<accession>A0A8J7PHT9</accession>
<organism evidence="3 4">
    <name type="scientific">Candidatus Obscuribacter phosphatis</name>
    <dbReference type="NCBI Taxonomy" id="1906157"/>
    <lineage>
        <taxon>Bacteria</taxon>
        <taxon>Bacillati</taxon>
        <taxon>Candidatus Melainabacteria</taxon>
        <taxon>Candidatus Obscuribacterales</taxon>
        <taxon>Candidatus Obscuribacteraceae</taxon>
        <taxon>Candidatus Obscuribacter</taxon>
    </lineage>
</organism>
<comment type="caution">
    <text evidence="3">The sequence shown here is derived from an EMBL/GenBank/DDBJ whole genome shotgun (WGS) entry which is preliminary data.</text>
</comment>
<dbReference type="AlphaFoldDB" id="A0A8J7PHT9"/>
<feature type="compositionally biased region" description="Basic and acidic residues" evidence="1">
    <location>
        <begin position="105"/>
        <end position="122"/>
    </location>
</feature>